<reference evidence="3" key="1">
    <citation type="journal article" date="2002" name="Science">
        <title>The draft genome of Ciona intestinalis: insights into chordate and vertebrate origins.</title>
        <authorList>
            <person name="Dehal P."/>
            <person name="Satou Y."/>
            <person name="Campbell R.K."/>
            <person name="Chapman J."/>
            <person name="Degnan B."/>
            <person name="De Tomaso A."/>
            <person name="Davidson B."/>
            <person name="Di Gregorio A."/>
            <person name="Gelpke M."/>
            <person name="Goodstein D.M."/>
            <person name="Harafuji N."/>
            <person name="Hastings K.E."/>
            <person name="Ho I."/>
            <person name="Hotta K."/>
            <person name="Huang W."/>
            <person name="Kawashima T."/>
            <person name="Lemaire P."/>
            <person name="Martinez D."/>
            <person name="Meinertzhagen I.A."/>
            <person name="Necula S."/>
            <person name="Nonaka M."/>
            <person name="Putnam N."/>
            <person name="Rash S."/>
            <person name="Saiga H."/>
            <person name="Satake M."/>
            <person name="Terry A."/>
            <person name="Yamada L."/>
            <person name="Wang H.G."/>
            <person name="Awazu S."/>
            <person name="Azumi K."/>
            <person name="Boore J."/>
            <person name="Branno M."/>
            <person name="Chin-Bow S."/>
            <person name="DeSantis R."/>
            <person name="Doyle S."/>
            <person name="Francino P."/>
            <person name="Keys D.N."/>
            <person name="Haga S."/>
            <person name="Hayashi H."/>
            <person name="Hino K."/>
            <person name="Imai K.S."/>
            <person name="Inaba K."/>
            <person name="Kano S."/>
            <person name="Kobayashi K."/>
            <person name="Kobayashi M."/>
            <person name="Lee B.I."/>
            <person name="Makabe K.W."/>
            <person name="Manohar C."/>
            <person name="Matassi G."/>
            <person name="Medina M."/>
            <person name="Mochizuki Y."/>
            <person name="Mount S."/>
            <person name="Morishita T."/>
            <person name="Miura S."/>
            <person name="Nakayama A."/>
            <person name="Nishizaka S."/>
            <person name="Nomoto H."/>
            <person name="Ohta F."/>
            <person name="Oishi K."/>
            <person name="Rigoutsos I."/>
            <person name="Sano M."/>
            <person name="Sasaki A."/>
            <person name="Sasakura Y."/>
            <person name="Shoguchi E."/>
            <person name="Shin-i T."/>
            <person name="Spagnuolo A."/>
            <person name="Stainier D."/>
            <person name="Suzuki M.M."/>
            <person name="Tassy O."/>
            <person name="Takatori N."/>
            <person name="Tokuoka M."/>
            <person name="Yagi K."/>
            <person name="Yoshizaki F."/>
            <person name="Wada S."/>
            <person name="Zhang C."/>
            <person name="Hyatt P.D."/>
            <person name="Larimer F."/>
            <person name="Detter C."/>
            <person name="Doggett N."/>
            <person name="Glavina T."/>
            <person name="Hawkins T."/>
            <person name="Richardson P."/>
            <person name="Lucas S."/>
            <person name="Kohara Y."/>
            <person name="Levine M."/>
            <person name="Satoh N."/>
            <person name="Rokhsar D.S."/>
        </authorList>
    </citation>
    <scope>NUCLEOTIDE SEQUENCE [LARGE SCALE GENOMIC DNA]</scope>
</reference>
<feature type="compositionally biased region" description="Polar residues" evidence="1">
    <location>
        <begin position="192"/>
        <end position="209"/>
    </location>
</feature>
<protein>
    <submittedName>
        <fullName evidence="2">Uncharacterized protein</fullName>
    </submittedName>
</protein>
<name>H2XX11_CIOIN</name>
<feature type="compositionally biased region" description="Acidic residues" evidence="1">
    <location>
        <begin position="241"/>
        <end position="253"/>
    </location>
</feature>
<dbReference type="Ensembl" id="ENSCINT00000031362.1">
    <property type="protein sequence ID" value="ENSCINP00000034195.1"/>
    <property type="gene ID" value="ENSCING00000018772.1"/>
</dbReference>
<sequence length="253" mass="28298">MSERPVPTPRKFQPCPTSGNKLRKQHKSSSSITVTNSNDLSSEESDSPDEWKSPNHLNRSAITPKHYPSLQHQKRPSYVMSSETSLSTATTVSAPLTVSAPPTKSKFSRWKRFFSFPFRKKKPQINTLSSVNSEESVTTTTSEDTDIVAPQASYTRKKSVQKRRETIKEVPLRPTYSSTAVQLNEKVKSAETSAAESINENKPLSNENGDSWGWNYFLGKSPSPQPEEILIDIPSPPEPPEPPEPDEIFQPEI</sequence>
<organism evidence="2 3">
    <name type="scientific">Ciona intestinalis</name>
    <name type="common">Transparent sea squirt</name>
    <name type="synonym">Ascidia intestinalis</name>
    <dbReference type="NCBI Taxonomy" id="7719"/>
    <lineage>
        <taxon>Eukaryota</taxon>
        <taxon>Metazoa</taxon>
        <taxon>Chordata</taxon>
        <taxon>Tunicata</taxon>
        <taxon>Ascidiacea</taxon>
        <taxon>Phlebobranchia</taxon>
        <taxon>Cionidae</taxon>
        <taxon>Ciona</taxon>
    </lineage>
</organism>
<feature type="region of interest" description="Disordered" evidence="1">
    <location>
        <begin position="1"/>
        <end position="91"/>
    </location>
</feature>
<dbReference type="InParanoid" id="H2XX11"/>
<evidence type="ECO:0000313" key="3">
    <source>
        <dbReference type="Proteomes" id="UP000008144"/>
    </source>
</evidence>
<dbReference type="HOGENOM" id="CLU_1100555_0_0_1"/>
<dbReference type="AlphaFoldDB" id="H2XX11"/>
<dbReference type="Proteomes" id="UP000008144">
    <property type="component" value="Chromosome 12"/>
</dbReference>
<reference evidence="2" key="2">
    <citation type="journal article" date="2008" name="Genome Biol.">
        <title>Improved genome assembly and evidence-based global gene model set for the chordate Ciona intestinalis: new insight into intron and operon populations.</title>
        <authorList>
            <person name="Satou Y."/>
            <person name="Mineta K."/>
            <person name="Ogasawara M."/>
            <person name="Sasakura Y."/>
            <person name="Shoguchi E."/>
            <person name="Ueno K."/>
            <person name="Yamada L."/>
            <person name="Matsumoto J."/>
            <person name="Wasserscheid J."/>
            <person name="Dewar K."/>
            <person name="Wiley G.B."/>
            <person name="Macmil S.L."/>
            <person name="Roe B.A."/>
            <person name="Zeller R.W."/>
            <person name="Hastings K.E."/>
            <person name="Lemaire P."/>
            <person name="Lindquist E."/>
            <person name="Endo T."/>
            <person name="Hotta K."/>
            <person name="Inaba K."/>
        </authorList>
    </citation>
    <scope>NUCLEOTIDE SEQUENCE [LARGE SCALE GENOMIC DNA]</scope>
    <source>
        <strain evidence="2">wild type</strain>
    </source>
</reference>
<reference evidence="2" key="4">
    <citation type="submission" date="2025-09" db="UniProtKB">
        <authorList>
            <consortium name="Ensembl"/>
        </authorList>
    </citation>
    <scope>IDENTIFICATION</scope>
</reference>
<evidence type="ECO:0000256" key="1">
    <source>
        <dbReference type="SAM" id="MobiDB-lite"/>
    </source>
</evidence>
<feature type="compositionally biased region" description="Polar residues" evidence="1">
    <location>
        <begin position="79"/>
        <end position="91"/>
    </location>
</feature>
<evidence type="ECO:0000313" key="2">
    <source>
        <dbReference type="Ensembl" id="ENSCINP00000034195.1"/>
    </source>
</evidence>
<proteinExistence type="predicted"/>
<feature type="region of interest" description="Disordered" evidence="1">
    <location>
        <begin position="192"/>
        <end position="253"/>
    </location>
</feature>
<dbReference type="EMBL" id="EAAA01000897">
    <property type="status" value="NOT_ANNOTATED_CDS"/>
    <property type="molecule type" value="Genomic_DNA"/>
</dbReference>
<reference evidence="2" key="3">
    <citation type="submission" date="2025-08" db="UniProtKB">
        <authorList>
            <consortium name="Ensembl"/>
        </authorList>
    </citation>
    <scope>IDENTIFICATION</scope>
</reference>
<keyword evidence="3" id="KW-1185">Reference proteome</keyword>
<accession>H2XX11</accession>